<dbReference type="InterPro" id="IPR011006">
    <property type="entry name" value="CheY-like_superfamily"/>
</dbReference>
<dbReference type="RefSeq" id="WP_004891443.1">
    <property type="nucleotide sequence ID" value="NZ_KB849575.1"/>
</dbReference>
<dbReference type="HOGENOM" id="CLU_138528_0_0_6"/>
<dbReference type="EMBL" id="APPQ01000020">
    <property type="protein sequence ID" value="ENV45211.1"/>
    <property type="molecule type" value="Genomic_DNA"/>
</dbReference>
<dbReference type="Gene3D" id="3.40.50.2300">
    <property type="match status" value="1"/>
</dbReference>
<comment type="caution">
    <text evidence="1">The sequence shown here is derived from an EMBL/GenBank/DDBJ whole genome shotgun (WGS) entry which is preliminary data.</text>
</comment>
<evidence type="ECO:0000313" key="1">
    <source>
        <dbReference type="EMBL" id="ENV45211.1"/>
    </source>
</evidence>
<protein>
    <recommendedName>
        <fullName evidence="3">Response regulatory domain-containing protein</fullName>
    </recommendedName>
</protein>
<reference evidence="1 2" key="1">
    <citation type="submission" date="2013-02" db="EMBL/GenBank/DDBJ databases">
        <title>The Genome Sequence of Acinetobacter schindleri CIP 107287.</title>
        <authorList>
            <consortium name="The Broad Institute Genome Sequencing Platform"/>
            <consortium name="The Broad Institute Genome Sequencing Center for Infectious Disease"/>
            <person name="Cerqueira G."/>
            <person name="Feldgarden M."/>
            <person name="Courvalin P."/>
            <person name="Perichon B."/>
            <person name="Grillot-Courvalin C."/>
            <person name="Clermont D."/>
            <person name="Rocha E."/>
            <person name="Yoon E.-J."/>
            <person name="Nemec A."/>
            <person name="Walker B."/>
            <person name="Young S.K."/>
            <person name="Zeng Q."/>
            <person name="Gargeya S."/>
            <person name="Fitzgerald M."/>
            <person name="Haas B."/>
            <person name="Abouelleil A."/>
            <person name="Alvarado L."/>
            <person name="Arachchi H.M."/>
            <person name="Berlin A.M."/>
            <person name="Chapman S.B."/>
            <person name="Dewar J."/>
            <person name="Goldberg J."/>
            <person name="Griggs A."/>
            <person name="Gujja S."/>
            <person name="Hansen M."/>
            <person name="Howarth C."/>
            <person name="Imamovic A."/>
            <person name="Larimer J."/>
            <person name="McCowan C."/>
            <person name="Murphy C."/>
            <person name="Neiman D."/>
            <person name="Pearson M."/>
            <person name="Priest M."/>
            <person name="Roberts A."/>
            <person name="Saif S."/>
            <person name="Shea T."/>
            <person name="Sisk P."/>
            <person name="Sykes S."/>
            <person name="Wortman J."/>
            <person name="Nusbaum C."/>
            <person name="Birren B."/>
        </authorList>
    </citation>
    <scope>NUCLEOTIDE SEQUENCE [LARGE SCALE GENOMIC DNA]</scope>
    <source>
        <strain evidence="1 2">CIP 107287</strain>
    </source>
</reference>
<evidence type="ECO:0008006" key="3">
    <source>
        <dbReference type="Google" id="ProtNLM"/>
    </source>
</evidence>
<evidence type="ECO:0000313" key="2">
    <source>
        <dbReference type="Proteomes" id="UP000018440"/>
    </source>
</evidence>
<sequence>MFDILIVEDDSFKLKSLKDFLYANMVNINIVVATNLQNAITLINESIFHLILVDMAIPSHPIESGTGSPISLLNGGLQVILEIQYLDRKDDCIVLTQYPDVEICGEYFPIDLASSNIKDLLDCTVLGCIQYSEDTTTWKEDLKELLQSYENFNS</sequence>
<dbReference type="Proteomes" id="UP000018440">
    <property type="component" value="Unassembled WGS sequence"/>
</dbReference>
<dbReference type="SUPFAM" id="SSF52172">
    <property type="entry name" value="CheY-like"/>
    <property type="match status" value="1"/>
</dbReference>
<accession>N8Z8H2</accession>
<organism evidence="1 2">
    <name type="scientific">Acinetobacter schindleri CIP 107287</name>
    <dbReference type="NCBI Taxonomy" id="1217988"/>
    <lineage>
        <taxon>Bacteria</taxon>
        <taxon>Pseudomonadati</taxon>
        <taxon>Pseudomonadota</taxon>
        <taxon>Gammaproteobacteria</taxon>
        <taxon>Moraxellales</taxon>
        <taxon>Moraxellaceae</taxon>
        <taxon>Acinetobacter</taxon>
    </lineage>
</organism>
<proteinExistence type="predicted"/>
<name>N8Z8H2_9GAMM</name>
<gene>
    <name evidence="1" type="ORF">F955_00881</name>
</gene>
<dbReference type="AlphaFoldDB" id="N8Z8H2"/>